<evidence type="ECO:0000313" key="1">
    <source>
        <dbReference type="EMBL" id="VVC45120.1"/>
    </source>
</evidence>
<proteinExistence type="predicted"/>
<gene>
    <name evidence="1" type="ORF">CINCED_3A022374</name>
</gene>
<dbReference type="PANTHER" id="PTHR24559">
    <property type="entry name" value="TRANSPOSON TY3-I GAG-POL POLYPROTEIN"/>
    <property type="match status" value="1"/>
</dbReference>
<sequence>MCATILGFVCVKANKSFIGCVIQSRFSNTPLISKVIKPNIIRNDNCTSERVPVSFLSKEQTDQLGSLIDELENIFSTPEAVLGLFPDLEMEIVLNNKTPIKCKPYKAIELDREFMRNQVDIWNVKYTVCQNRLMQHLHLFIEQPFHKSTPKRLVIDYPRTINPVTVKDPFLIDQMDLMLNKVARWKYKSLVDVKQEFSNFKIKEEDIYKTAAVTTDHHIEFCRVIFGLTNAPPLLARAISTAYGHLIESGLTKYYDQNI</sequence>
<dbReference type="Proteomes" id="UP000325440">
    <property type="component" value="Unassembled WGS sequence"/>
</dbReference>
<dbReference type="SUPFAM" id="SSF56672">
    <property type="entry name" value="DNA/RNA polymerases"/>
    <property type="match status" value="1"/>
</dbReference>
<dbReference type="GO" id="GO:0071897">
    <property type="term" value="P:DNA biosynthetic process"/>
    <property type="evidence" value="ECO:0007669"/>
    <property type="project" value="UniProtKB-ARBA"/>
</dbReference>
<accession>A0A5E4NMW5</accession>
<dbReference type="InterPro" id="IPR043128">
    <property type="entry name" value="Rev_trsase/Diguanyl_cyclase"/>
</dbReference>
<keyword evidence="2" id="KW-1185">Reference proteome</keyword>
<dbReference type="PANTHER" id="PTHR24559:SF444">
    <property type="entry name" value="REVERSE TRANSCRIPTASE DOMAIN-CONTAINING PROTEIN"/>
    <property type="match status" value="1"/>
</dbReference>
<protein>
    <submittedName>
        <fullName evidence="1">Uncharacterized protein</fullName>
    </submittedName>
</protein>
<dbReference type="OrthoDB" id="6626318at2759"/>
<dbReference type="EMBL" id="CABPRJ010002394">
    <property type="protein sequence ID" value="VVC45120.1"/>
    <property type="molecule type" value="Genomic_DNA"/>
</dbReference>
<dbReference type="Gene3D" id="3.10.10.10">
    <property type="entry name" value="HIV Type 1 Reverse Transcriptase, subunit A, domain 1"/>
    <property type="match status" value="1"/>
</dbReference>
<evidence type="ECO:0000313" key="2">
    <source>
        <dbReference type="Proteomes" id="UP000325440"/>
    </source>
</evidence>
<dbReference type="InterPro" id="IPR043502">
    <property type="entry name" value="DNA/RNA_pol_sf"/>
</dbReference>
<reference evidence="1 2" key="1">
    <citation type="submission" date="2019-08" db="EMBL/GenBank/DDBJ databases">
        <authorList>
            <person name="Alioto T."/>
            <person name="Alioto T."/>
            <person name="Gomez Garrido J."/>
        </authorList>
    </citation>
    <scope>NUCLEOTIDE SEQUENCE [LARGE SCALE GENOMIC DNA]</scope>
</reference>
<dbReference type="InterPro" id="IPR053134">
    <property type="entry name" value="RNA-dir_DNA_polymerase"/>
</dbReference>
<organism evidence="1 2">
    <name type="scientific">Cinara cedri</name>
    <dbReference type="NCBI Taxonomy" id="506608"/>
    <lineage>
        <taxon>Eukaryota</taxon>
        <taxon>Metazoa</taxon>
        <taxon>Ecdysozoa</taxon>
        <taxon>Arthropoda</taxon>
        <taxon>Hexapoda</taxon>
        <taxon>Insecta</taxon>
        <taxon>Pterygota</taxon>
        <taxon>Neoptera</taxon>
        <taxon>Paraneoptera</taxon>
        <taxon>Hemiptera</taxon>
        <taxon>Sternorrhyncha</taxon>
        <taxon>Aphidomorpha</taxon>
        <taxon>Aphidoidea</taxon>
        <taxon>Aphididae</taxon>
        <taxon>Lachninae</taxon>
        <taxon>Cinara</taxon>
    </lineage>
</organism>
<dbReference type="Gene3D" id="3.30.70.270">
    <property type="match status" value="1"/>
</dbReference>
<dbReference type="AlphaFoldDB" id="A0A5E4NMW5"/>
<name>A0A5E4NMW5_9HEMI</name>